<evidence type="ECO:0000256" key="15">
    <source>
        <dbReference type="ARBA" id="ARBA00023180"/>
    </source>
</evidence>
<evidence type="ECO:0000256" key="7">
    <source>
        <dbReference type="ARBA" id="ARBA00022692"/>
    </source>
</evidence>
<evidence type="ECO:0000256" key="14">
    <source>
        <dbReference type="ARBA" id="ARBA00023136"/>
    </source>
</evidence>
<evidence type="ECO:0000256" key="2">
    <source>
        <dbReference type="ARBA" id="ARBA00008684"/>
    </source>
</evidence>
<dbReference type="PROSITE" id="PS50011">
    <property type="entry name" value="PROTEIN_KINASE_DOM"/>
    <property type="match status" value="1"/>
</dbReference>
<dbReference type="InterPro" id="IPR013210">
    <property type="entry name" value="LRR_N_plant-typ"/>
</dbReference>
<keyword evidence="5" id="KW-0433">Leucine-rich repeat</keyword>
<name>A0AAD7PKA9_QUISA</name>
<keyword evidence="13 16" id="KW-1133">Transmembrane helix</keyword>
<dbReference type="FunFam" id="3.80.10.10:FF:000108">
    <property type="entry name" value="Leucine-rich repeat receptor-like serine/threonine-protein kinase BAM3"/>
    <property type="match status" value="1"/>
</dbReference>
<keyword evidence="19" id="KW-1185">Reference proteome</keyword>
<keyword evidence="9" id="KW-0677">Repeat</keyword>
<dbReference type="AlphaFoldDB" id="A0AAD7PKA9"/>
<evidence type="ECO:0000256" key="9">
    <source>
        <dbReference type="ARBA" id="ARBA00022737"/>
    </source>
</evidence>
<dbReference type="PROSITE" id="PS00108">
    <property type="entry name" value="PROTEIN_KINASE_ST"/>
    <property type="match status" value="1"/>
</dbReference>
<reference evidence="18" key="1">
    <citation type="journal article" date="2023" name="Science">
        <title>Elucidation of the pathway for biosynthesis of saponin adjuvants from the soapbark tree.</title>
        <authorList>
            <person name="Reed J."/>
            <person name="Orme A."/>
            <person name="El-Demerdash A."/>
            <person name="Owen C."/>
            <person name="Martin L.B.B."/>
            <person name="Misra R.C."/>
            <person name="Kikuchi S."/>
            <person name="Rejzek M."/>
            <person name="Martin A.C."/>
            <person name="Harkess A."/>
            <person name="Leebens-Mack J."/>
            <person name="Louveau T."/>
            <person name="Stephenson M.J."/>
            <person name="Osbourn A."/>
        </authorList>
    </citation>
    <scope>NUCLEOTIDE SEQUENCE</scope>
    <source>
        <strain evidence="18">S10</strain>
    </source>
</reference>
<dbReference type="GO" id="GO:0004674">
    <property type="term" value="F:protein serine/threonine kinase activity"/>
    <property type="evidence" value="ECO:0007669"/>
    <property type="project" value="UniProtKB-KW"/>
</dbReference>
<dbReference type="Gene3D" id="3.80.10.10">
    <property type="entry name" value="Ribonuclease Inhibitor"/>
    <property type="match status" value="3"/>
</dbReference>
<gene>
    <name evidence="18" type="ORF">O6P43_018698</name>
</gene>
<evidence type="ECO:0000256" key="3">
    <source>
        <dbReference type="ARBA" id="ARBA00012513"/>
    </source>
</evidence>
<dbReference type="Gene3D" id="3.30.200.20">
    <property type="entry name" value="Phosphorylase Kinase, domain 1"/>
    <property type="match status" value="1"/>
</dbReference>
<dbReference type="FunFam" id="3.30.200.20:FF:000292">
    <property type="entry name" value="Leucine-rich repeat receptor-like serine/threonine-protein kinase BAM1"/>
    <property type="match status" value="1"/>
</dbReference>
<dbReference type="InterPro" id="IPR011009">
    <property type="entry name" value="Kinase-like_dom_sf"/>
</dbReference>
<dbReference type="Proteomes" id="UP001163823">
    <property type="component" value="Chromosome 8"/>
</dbReference>
<proteinExistence type="inferred from homology"/>
<dbReference type="Pfam" id="PF08263">
    <property type="entry name" value="LRRNT_2"/>
    <property type="match status" value="1"/>
</dbReference>
<feature type="transmembrane region" description="Helical" evidence="16">
    <location>
        <begin position="614"/>
        <end position="633"/>
    </location>
</feature>
<evidence type="ECO:0000259" key="17">
    <source>
        <dbReference type="PROSITE" id="PS50011"/>
    </source>
</evidence>
<dbReference type="GO" id="GO:0033612">
    <property type="term" value="F:receptor serine/threonine kinase binding"/>
    <property type="evidence" value="ECO:0007669"/>
    <property type="project" value="TreeGrafter"/>
</dbReference>
<evidence type="ECO:0000256" key="10">
    <source>
        <dbReference type="ARBA" id="ARBA00022741"/>
    </source>
</evidence>
<dbReference type="KEGG" id="qsa:O6P43_018698"/>
<dbReference type="SMART" id="SM00220">
    <property type="entry name" value="S_TKc"/>
    <property type="match status" value="1"/>
</dbReference>
<keyword evidence="8" id="KW-0732">Signal</keyword>
<evidence type="ECO:0000256" key="4">
    <source>
        <dbReference type="ARBA" id="ARBA00022527"/>
    </source>
</evidence>
<evidence type="ECO:0000313" key="19">
    <source>
        <dbReference type="Proteomes" id="UP001163823"/>
    </source>
</evidence>
<dbReference type="FunFam" id="1.10.510.10:FF:001424">
    <property type="entry name" value="Protein kinase superfamily protein"/>
    <property type="match status" value="1"/>
</dbReference>
<dbReference type="InterPro" id="IPR050647">
    <property type="entry name" value="Plant_LRR-RLKs"/>
</dbReference>
<dbReference type="InterPro" id="IPR001611">
    <property type="entry name" value="Leu-rich_rpt"/>
</dbReference>
<organism evidence="18 19">
    <name type="scientific">Quillaja saponaria</name>
    <name type="common">Soap bark tree</name>
    <dbReference type="NCBI Taxonomy" id="32244"/>
    <lineage>
        <taxon>Eukaryota</taxon>
        <taxon>Viridiplantae</taxon>
        <taxon>Streptophyta</taxon>
        <taxon>Embryophyta</taxon>
        <taxon>Tracheophyta</taxon>
        <taxon>Spermatophyta</taxon>
        <taxon>Magnoliopsida</taxon>
        <taxon>eudicotyledons</taxon>
        <taxon>Gunneridae</taxon>
        <taxon>Pentapetalae</taxon>
        <taxon>rosids</taxon>
        <taxon>fabids</taxon>
        <taxon>Fabales</taxon>
        <taxon>Quillajaceae</taxon>
        <taxon>Quillaja</taxon>
    </lineage>
</organism>
<comment type="similarity">
    <text evidence="2">Belongs to the protein kinase superfamily. Ser/Thr protein kinase family.</text>
</comment>
<evidence type="ECO:0000256" key="5">
    <source>
        <dbReference type="ARBA" id="ARBA00022614"/>
    </source>
</evidence>
<keyword evidence="7 16" id="KW-0812">Transmembrane</keyword>
<evidence type="ECO:0000256" key="1">
    <source>
        <dbReference type="ARBA" id="ARBA00004251"/>
    </source>
</evidence>
<keyword evidence="10" id="KW-0547">Nucleotide-binding</keyword>
<evidence type="ECO:0000256" key="16">
    <source>
        <dbReference type="SAM" id="Phobius"/>
    </source>
</evidence>
<dbReference type="Pfam" id="PF00560">
    <property type="entry name" value="LRR_1"/>
    <property type="match status" value="8"/>
</dbReference>
<evidence type="ECO:0000256" key="6">
    <source>
        <dbReference type="ARBA" id="ARBA00022679"/>
    </source>
</evidence>
<dbReference type="InterPro" id="IPR003591">
    <property type="entry name" value="Leu-rich_rpt_typical-subtyp"/>
</dbReference>
<dbReference type="PANTHER" id="PTHR48056:SF44">
    <property type="entry name" value="RECEPTOR PROTEIN KINASE CLAVATA1"/>
    <property type="match status" value="1"/>
</dbReference>
<sequence>MVWNCGFGLSKMAFCILQRCFEFEYCDLNTLLKLKTTLKGSKGRGLDNWEDALSPSAHCSFTGVTCDEDWRVTALNLTLIPLYGVVSQEIGLLDKLVNLTLTQSNLSGNLPIELANLTYLKHLNISHNNFSGPFPGEITLGTIDLEILDVYDNNFTGPLPLEFAKLKKLKHVDLGGNFFSGVIPGIYSEITKLEYFSLRTNALSGKIPASLARLKNLKELYLGYFNSYEGGIPPELGFISSLQLLDMSSCNLTGEIPTSLSLLKNLHYSVSAREIPMSFSELKNITLINLFQNHLHGPIPDFIGDLPNLEVLKVFENNFTFDLPENLGRNGRLKELDVSGNHLTGMLPRDLCKGGILKTLIVIANFFYGTIPEQLGECKSLKNIRLTKNFFTGSIPAGIFSMPLATMIELNGNYLSGELPSDISGDALGILTLSDNNFTGEIPPAIGNLKSLQTLSLEMNTFSGEIPKQIFDLPLLTKINMSSNNITGEIPVSISHCTSLCSVDLSGNKLIGEIPNGISKLKDLSILNVSKNHIWGQIPEEIQSMQSLTTLDLSNNNFAGRIPTGGQFLVFNGSSFAGNPKLCPPRHLSCPTSVNVDGDFGRSHGAIASKSTKLTILVIALITAIFFVLVTVYKMRNKKLERSRDWKLTAFQRLDFKAEDVLECLKEENIIGKGGAGIVYRGSMPDGYVAIKRLVGQGSGQNDHGFRAEIKTLGLIRHRNIVRLLGYVCNRDTNLLLYEYMPNGSLGELLHGSKGGFLQWETRFKIAVEAAKGLCYLHHDCTPLIIHRDVKSNNILLDLDYEAHVADFGLAKFLQDAGASQSMSAIAGSYGYIAPEYAYTLKPYNAATSVMAVVDPRLTGYPLTSVINLFKIAMMCVEDQSSARPTMREVVHMLTS</sequence>
<protein>
    <recommendedName>
        <fullName evidence="3">non-specific serine/threonine protein kinase</fullName>
        <ecNumber evidence="3">2.7.11.1</ecNumber>
    </recommendedName>
</protein>
<dbReference type="InterPro" id="IPR032675">
    <property type="entry name" value="LRR_dom_sf"/>
</dbReference>
<dbReference type="EC" id="2.7.11.1" evidence="3"/>
<dbReference type="Pfam" id="PF00069">
    <property type="entry name" value="Pkinase"/>
    <property type="match status" value="1"/>
</dbReference>
<keyword evidence="11 18" id="KW-0418">Kinase</keyword>
<dbReference type="SUPFAM" id="SSF52047">
    <property type="entry name" value="RNI-like"/>
    <property type="match status" value="1"/>
</dbReference>
<dbReference type="SMART" id="SM00369">
    <property type="entry name" value="LRR_TYP"/>
    <property type="match status" value="5"/>
</dbReference>
<evidence type="ECO:0000256" key="8">
    <source>
        <dbReference type="ARBA" id="ARBA00022729"/>
    </source>
</evidence>
<keyword evidence="6" id="KW-0808">Transferase</keyword>
<accession>A0AAD7PKA9</accession>
<dbReference type="InterPro" id="IPR008271">
    <property type="entry name" value="Ser/Thr_kinase_AS"/>
</dbReference>
<evidence type="ECO:0000256" key="11">
    <source>
        <dbReference type="ARBA" id="ARBA00022777"/>
    </source>
</evidence>
<feature type="domain" description="Protein kinase" evidence="17">
    <location>
        <begin position="665"/>
        <end position="896"/>
    </location>
</feature>
<keyword evidence="15" id="KW-0325">Glycoprotein</keyword>
<evidence type="ECO:0000256" key="13">
    <source>
        <dbReference type="ARBA" id="ARBA00022989"/>
    </source>
</evidence>
<dbReference type="GO" id="GO:0005886">
    <property type="term" value="C:plasma membrane"/>
    <property type="evidence" value="ECO:0007669"/>
    <property type="project" value="UniProtKB-SubCell"/>
</dbReference>
<evidence type="ECO:0000256" key="12">
    <source>
        <dbReference type="ARBA" id="ARBA00022840"/>
    </source>
</evidence>
<dbReference type="FunFam" id="3.80.10.10:FF:000095">
    <property type="entry name" value="LRR receptor-like serine/threonine-protein kinase GSO1"/>
    <property type="match status" value="1"/>
</dbReference>
<keyword evidence="14 16" id="KW-0472">Membrane</keyword>
<comment type="caution">
    <text evidence="18">The sequence shown here is derived from an EMBL/GenBank/DDBJ whole genome shotgun (WGS) entry which is preliminary data.</text>
</comment>
<dbReference type="SUPFAM" id="SSF56112">
    <property type="entry name" value="Protein kinase-like (PK-like)"/>
    <property type="match status" value="1"/>
</dbReference>
<evidence type="ECO:0000313" key="18">
    <source>
        <dbReference type="EMBL" id="KAJ7957885.1"/>
    </source>
</evidence>
<dbReference type="GO" id="GO:0005524">
    <property type="term" value="F:ATP binding"/>
    <property type="evidence" value="ECO:0007669"/>
    <property type="project" value="UniProtKB-KW"/>
</dbReference>
<keyword evidence="4" id="KW-0723">Serine/threonine-protein kinase</keyword>
<dbReference type="Gene3D" id="1.10.510.10">
    <property type="entry name" value="Transferase(Phosphotransferase) domain 1"/>
    <property type="match status" value="1"/>
</dbReference>
<dbReference type="EMBL" id="JARAOO010000008">
    <property type="protein sequence ID" value="KAJ7957885.1"/>
    <property type="molecule type" value="Genomic_DNA"/>
</dbReference>
<keyword evidence="12" id="KW-0067">ATP-binding</keyword>
<dbReference type="InterPro" id="IPR000719">
    <property type="entry name" value="Prot_kinase_dom"/>
</dbReference>
<keyword evidence="18" id="KW-0675">Receptor</keyword>
<comment type="subcellular location">
    <subcellularLocation>
        <location evidence="1">Cell membrane</location>
        <topology evidence="1">Single-pass type I membrane protein</topology>
    </subcellularLocation>
</comment>
<dbReference type="PANTHER" id="PTHR48056">
    <property type="entry name" value="LRR RECEPTOR-LIKE SERINE/THREONINE-PROTEIN KINASE-RELATED"/>
    <property type="match status" value="1"/>
</dbReference>
<dbReference type="SUPFAM" id="SSF52058">
    <property type="entry name" value="L domain-like"/>
    <property type="match status" value="1"/>
</dbReference>